<name>A0AAV7RVK2_PLEWA</name>
<dbReference type="EMBL" id="JANPWB010000009">
    <property type="protein sequence ID" value="KAJ1156492.1"/>
    <property type="molecule type" value="Genomic_DNA"/>
</dbReference>
<dbReference type="Proteomes" id="UP001066276">
    <property type="component" value="Chromosome 5"/>
</dbReference>
<evidence type="ECO:0000313" key="1">
    <source>
        <dbReference type="EMBL" id="KAJ1156492.1"/>
    </source>
</evidence>
<evidence type="ECO:0000313" key="2">
    <source>
        <dbReference type="Proteomes" id="UP001066276"/>
    </source>
</evidence>
<comment type="caution">
    <text evidence="1">The sequence shown here is derived from an EMBL/GenBank/DDBJ whole genome shotgun (WGS) entry which is preliminary data.</text>
</comment>
<organism evidence="1 2">
    <name type="scientific">Pleurodeles waltl</name>
    <name type="common">Iberian ribbed newt</name>
    <dbReference type="NCBI Taxonomy" id="8319"/>
    <lineage>
        <taxon>Eukaryota</taxon>
        <taxon>Metazoa</taxon>
        <taxon>Chordata</taxon>
        <taxon>Craniata</taxon>
        <taxon>Vertebrata</taxon>
        <taxon>Euteleostomi</taxon>
        <taxon>Amphibia</taxon>
        <taxon>Batrachia</taxon>
        <taxon>Caudata</taxon>
        <taxon>Salamandroidea</taxon>
        <taxon>Salamandridae</taxon>
        <taxon>Pleurodelinae</taxon>
        <taxon>Pleurodeles</taxon>
    </lineage>
</organism>
<accession>A0AAV7RVK2</accession>
<proteinExistence type="predicted"/>
<dbReference type="AlphaFoldDB" id="A0AAV7RVK2"/>
<gene>
    <name evidence="1" type="ORF">NDU88_009211</name>
</gene>
<protein>
    <submittedName>
        <fullName evidence="1">Uncharacterized protein</fullName>
    </submittedName>
</protein>
<keyword evidence="2" id="KW-1185">Reference proteome</keyword>
<reference evidence="1" key="1">
    <citation type="journal article" date="2022" name="bioRxiv">
        <title>Sequencing and chromosome-scale assembly of the giantPleurodeles waltlgenome.</title>
        <authorList>
            <person name="Brown T."/>
            <person name="Elewa A."/>
            <person name="Iarovenko S."/>
            <person name="Subramanian E."/>
            <person name="Araus A.J."/>
            <person name="Petzold A."/>
            <person name="Susuki M."/>
            <person name="Suzuki K.-i.T."/>
            <person name="Hayashi T."/>
            <person name="Toyoda A."/>
            <person name="Oliveira C."/>
            <person name="Osipova E."/>
            <person name="Leigh N.D."/>
            <person name="Simon A."/>
            <person name="Yun M.H."/>
        </authorList>
    </citation>
    <scope>NUCLEOTIDE SEQUENCE</scope>
    <source>
        <strain evidence="1">20211129_DDA</strain>
        <tissue evidence="1">Liver</tissue>
    </source>
</reference>
<sequence>MRLSRETLGRTSFFYSALKRFPGLRKSDQSRGPEPRLLPVRPQVMRLPRQLRRHQPPRVQDRWLRGRIQLQGLIQQ</sequence>